<feature type="transmembrane region" description="Helical" evidence="6">
    <location>
        <begin position="81"/>
        <end position="101"/>
    </location>
</feature>
<keyword evidence="8" id="KW-1185">Reference proteome</keyword>
<comment type="caution">
    <text evidence="7">The sequence shown here is derived from an EMBL/GenBank/DDBJ whole genome shotgun (WGS) entry which is preliminary data.</text>
</comment>
<evidence type="ECO:0000256" key="1">
    <source>
        <dbReference type="ARBA" id="ARBA00004141"/>
    </source>
</evidence>
<sequence length="529" mass="59149">MGLFRRDSGSSNHTCPMLTDYAIEAPEPFVGTISFYHLNMMISGASAALVCLIIFSLMFWHATHLSKPREQIKIMKICMLLPLYSVVSFISIVFPHANIYLEPWLELFQGVALGAFFLLLCEFISSDTQTEVNLFFAAFEVPQTKTGDDPVNGLEWFRKRWIAIFQYPVVATLVAIVTDITQAANIYCLDSSKAYFAHIWLTVISTVSVASAVISVLAFYRALSTQLNSRQPLAKLLSFKLIVGLSFLERIIFTILRSKNALKPTSTLSYSDVNFGIPSMLICLQMVPFALFFPYSYRVSPYINAGPYEGGFLGVRAWIGVLNPMEILRAIKFAFEMATQFRSKGEPAQYSNVELGNSYAVQVPAPPYGHTERGQTPSYERLLHEGRSTLEQFAKQCYQTPAGSERPNHRVKTSPTPTLHEPHGEEIQDIQHPEKQKLRFKLAGCIAGYREPLVAGAHVGVSGSKASPCRTLTRYPDDETVQRDARGFFINERRFYHAAGAEPIGLDAGRGRQNNIDKTLGPVPFLTRP</sequence>
<evidence type="ECO:0000313" key="7">
    <source>
        <dbReference type="EMBL" id="KAJ5324304.1"/>
    </source>
</evidence>
<feature type="transmembrane region" description="Helical" evidence="6">
    <location>
        <begin position="107"/>
        <end position="125"/>
    </location>
</feature>
<feature type="region of interest" description="Disordered" evidence="5">
    <location>
        <begin position="399"/>
        <end position="424"/>
    </location>
</feature>
<dbReference type="GO" id="GO:0016020">
    <property type="term" value="C:membrane"/>
    <property type="evidence" value="ECO:0007669"/>
    <property type="project" value="UniProtKB-SubCell"/>
</dbReference>
<feature type="transmembrane region" description="Helical" evidence="6">
    <location>
        <begin position="164"/>
        <end position="187"/>
    </location>
</feature>
<dbReference type="EMBL" id="JAPZBO010000002">
    <property type="protein sequence ID" value="KAJ5324304.1"/>
    <property type="molecule type" value="Genomic_DNA"/>
</dbReference>
<feature type="transmembrane region" description="Helical" evidence="6">
    <location>
        <begin position="232"/>
        <end position="253"/>
    </location>
</feature>
<dbReference type="Pfam" id="PF03619">
    <property type="entry name" value="Solute_trans_a"/>
    <property type="match status" value="1"/>
</dbReference>
<reference evidence="7" key="2">
    <citation type="journal article" date="2023" name="IMA Fungus">
        <title>Comparative genomic study of the Penicillium genus elucidates a diverse pangenome and 15 lateral gene transfer events.</title>
        <authorList>
            <person name="Petersen C."/>
            <person name="Sorensen T."/>
            <person name="Nielsen M.R."/>
            <person name="Sondergaard T.E."/>
            <person name="Sorensen J.L."/>
            <person name="Fitzpatrick D.A."/>
            <person name="Frisvad J.C."/>
            <person name="Nielsen K.L."/>
        </authorList>
    </citation>
    <scope>NUCLEOTIDE SEQUENCE</scope>
    <source>
        <strain evidence="7">IBT 21472</strain>
    </source>
</reference>
<evidence type="ECO:0000256" key="3">
    <source>
        <dbReference type="ARBA" id="ARBA00022989"/>
    </source>
</evidence>
<evidence type="ECO:0000256" key="5">
    <source>
        <dbReference type="SAM" id="MobiDB-lite"/>
    </source>
</evidence>
<comment type="subcellular location">
    <subcellularLocation>
        <location evidence="1">Membrane</location>
        <topology evidence="1">Multi-pass membrane protein</topology>
    </subcellularLocation>
</comment>
<keyword evidence="4 6" id="KW-0472">Membrane</keyword>
<protein>
    <submittedName>
        <fullName evidence="7">Uncharacterized protein</fullName>
    </submittedName>
</protein>
<feature type="transmembrane region" description="Helical" evidence="6">
    <location>
        <begin position="36"/>
        <end position="60"/>
    </location>
</feature>
<name>A0A9W9UA49_9EURO</name>
<dbReference type="PANTHER" id="PTHR23423">
    <property type="entry name" value="ORGANIC SOLUTE TRANSPORTER-RELATED"/>
    <property type="match status" value="1"/>
</dbReference>
<evidence type="ECO:0000256" key="4">
    <source>
        <dbReference type="ARBA" id="ARBA00023136"/>
    </source>
</evidence>
<keyword evidence="3 6" id="KW-1133">Transmembrane helix</keyword>
<gene>
    <name evidence="7" type="ORF">N7476_002904</name>
</gene>
<evidence type="ECO:0000313" key="8">
    <source>
        <dbReference type="Proteomes" id="UP001147746"/>
    </source>
</evidence>
<feature type="transmembrane region" description="Helical" evidence="6">
    <location>
        <begin position="199"/>
        <end position="220"/>
    </location>
</feature>
<keyword evidence="2 6" id="KW-0812">Transmembrane</keyword>
<dbReference type="SMART" id="SM01417">
    <property type="entry name" value="Solute_trans_a"/>
    <property type="match status" value="1"/>
</dbReference>
<accession>A0A9W9UA49</accession>
<reference evidence="7" key="1">
    <citation type="submission" date="2022-12" db="EMBL/GenBank/DDBJ databases">
        <authorList>
            <person name="Petersen C."/>
        </authorList>
    </citation>
    <scope>NUCLEOTIDE SEQUENCE</scope>
    <source>
        <strain evidence="7">IBT 21472</strain>
    </source>
</reference>
<organism evidence="7 8">
    <name type="scientific">Penicillium atrosanguineum</name>
    <dbReference type="NCBI Taxonomy" id="1132637"/>
    <lineage>
        <taxon>Eukaryota</taxon>
        <taxon>Fungi</taxon>
        <taxon>Dikarya</taxon>
        <taxon>Ascomycota</taxon>
        <taxon>Pezizomycotina</taxon>
        <taxon>Eurotiomycetes</taxon>
        <taxon>Eurotiomycetidae</taxon>
        <taxon>Eurotiales</taxon>
        <taxon>Aspergillaceae</taxon>
        <taxon>Penicillium</taxon>
    </lineage>
</organism>
<feature type="transmembrane region" description="Helical" evidence="6">
    <location>
        <begin position="273"/>
        <end position="293"/>
    </location>
</feature>
<evidence type="ECO:0000256" key="2">
    <source>
        <dbReference type="ARBA" id="ARBA00022692"/>
    </source>
</evidence>
<dbReference type="Proteomes" id="UP001147746">
    <property type="component" value="Unassembled WGS sequence"/>
</dbReference>
<feature type="region of interest" description="Disordered" evidence="5">
    <location>
        <begin position="509"/>
        <end position="529"/>
    </location>
</feature>
<dbReference type="InterPro" id="IPR005178">
    <property type="entry name" value="Ostalpha/TMEM184C"/>
</dbReference>
<evidence type="ECO:0000256" key="6">
    <source>
        <dbReference type="SAM" id="Phobius"/>
    </source>
</evidence>
<proteinExistence type="predicted"/>
<dbReference type="AlphaFoldDB" id="A0A9W9UA49"/>